<dbReference type="SUPFAM" id="SSF53335">
    <property type="entry name" value="S-adenosyl-L-methionine-dependent methyltransferases"/>
    <property type="match status" value="1"/>
</dbReference>
<comment type="similarity">
    <text evidence="6">Belongs to the methyltransferase superfamily. RsmC family.</text>
</comment>
<proteinExistence type="inferred from homology"/>
<dbReference type="Proteomes" id="UP001201549">
    <property type="component" value="Unassembled WGS sequence"/>
</dbReference>
<evidence type="ECO:0000256" key="2">
    <source>
        <dbReference type="ARBA" id="ARBA00022552"/>
    </source>
</evidence>
<comment type="subunit">
    <text evidence="6">Monomer.</text>
</comment>
<dbReference type="EMBL" id="JAKOGG010000007">
    <property type="protein sequence ID" value="MCS4557185.1"/>
    <property type="molecule type" value="Genomic_DNA"/>
</dbReference>
<dbReference type="InterPro" id="IPR046977">
    <property type="entry name" value="RsmC/RlmG"/>
</dbReference>
<evidence type="ECO:0000313" key="10">
    <source>
        <dbReference type="Proteomes" id="UP001201549"/>
    </source>
</evidence>
<sequence length="342" mass="37767">MLTAPSELLIRNQSLLAGKQVLLLNHEADRCAEQLLAVCDNVTTLALDYPHFQLQPRNKTNLHAEFGHKLTADSRHRFDTVVIYYPKAKPLLDYLLHLAAYYLKADGELLVVGDNKGGIRSFNKLKSTDFSPPIKLDNARHCLLFASTVLAHPATINVERFVSQYTLEIDNRPLTICNMVGTFSEKQLDQGTALLLQHLPPLNGRVLDFGCGAGVITAALLARFPSLDMECVDINAMALLSCEKTLAANGMQAKIYASDGLSQCDGVFDAIISNPPFHDGLMSTTDIATQFVKDSQQQLRKGGLWQIVANRHLPYADAIAASFGNVNVVAENNRYKIYKNLR</sequence>
<reference evidence="10" key="2">
    <citation type="submission" date="2023-07" db="EMBL/GenBank/DDBJ databases">
        <title>Shewanella mangrovi sp. nov., an acetaldehyde- degrading bacterium isolated from mangrove sediment.</title>
        <authorList>
            <person name="Liu Y."/>
        </authorList>
    </citation>
    <scope>NUCLEOTIDE SEQUENCE [LARGE SCALE GENOMIC DNA]</scope>
    <source>
        <strain evidence="10">C32</strain>
    </source>
</reference>
<dbReference type="InterPro" id="IPR002052">
    <property type="entry name" value="DNA_methylase_N6_adenine_CS"/>
</dbReference>
<gene>
    <name evidence="6" type="primary">rsmC</name>
    <name evidence="9" type="ORF">L9G74_12095</name>
</gene>
<dbReference type="InterPro" id="IPR023543">
    <property type="entry name" value="rRNA_ssu_MeTfrase_C"/>
</dbReference>
<dbReference type="PANTHER" id="PTHR47816">
    <property type="entry name" value="RIBOSOMAL RNA SMALL SUBUNIT METHYLTRANSFERASE C"/>
    <property type="match status" value="1"/>
</dbReference>
<dbReference type="InterPro" id="IPR007848">
    <property type="entry name" value="Small_mtfrase_dom"/>
</dbReference>
<keyword evidence="1 6" id="KW-0963">Cytoplasm</keyword>
<dbReference type="RefSeq" id="WP_238896660.1">
    <property type="nucleotide sequence ID" value="NZ_JAKOGG010000007.1"/>
</dbReference>
<keyword evidence="5 6" id="KW-0949">S-adenosyl-L-methionine</keyword>
<dbReference type="Pfam" id="PF05175">
    <property type="entry name" value="MTS"/>
    <property type="match status" value="1"/>
</dbReference>
<comment type="function">
    <text evidence="6">Specifically methylates the guanine in position 1207 of 16S rRNA in the 30S particle.</text>
</comment>
<evidence type="ECO:0000313" key="9">
    <source>
        <dbReference type="EMBL" id="MCS4557185.1"/>
    </source>
</evidence>
<reference evidence="9 10" key="1">
    <citation type="submission" date="2022-02" db="EMBL/GenBank/DDBJ databases">
        <authorList>
            <person name="Zhuang L."/>
        </authorList>
    </citation>
    <scope>NUCLEOTIDE SEQUENCE [LARGE SCALE GENOMIC DNA]</scope>
    <source>
        <strain evidence="9 10">C32</strain>
    </source>
</reference>
<dbReference type="InterPro" id="IPR029063">
    <property type="entry name" value="SAM-dependent_MTases_sf"/>
</dbReference>
<keyword evidence="3 6" id="KW-0489">Methyltransferase</keyword>
<evidence type="ECO:0000259" key="8">
    <source>
        <dbReference type="Pfam" id="PF08468"/>
    </source>
</evidence>
<evidence type="ECO:0000256" key="5">
    <source>
        <dbReference type="ARBA" id="ARBA00022691"/>
    </source>
</evidence>
<evidence type="ECO:0000259" key="7">
    <source>
        <dbReference type="Pfam" id="PF05175"/>
    </source>
</evidence>
<dbReference type="Pfam" id="PF08468">
    <property type="entry name" value="MTS_N"/>
    <property type="match status" value="1"/>
</dbReference>
<dbReference type="Gene3D" id="3.40.50.150">
    <property type="entry name" value="Vaccinia Virus protein VP39"/>
    <property type="match status" value="2"/>
</dbReference>
<dbReference type="PROSITE" id="PS00092">
    <property type="entry name" value="N6_MTASE"/>
    <property type="match status" value="1"/>
</dbReference>
<evidence type="ECO:0000256" key="6">
    <source>
        <dbReference type="HAMAP-Rule" id="MF_01862"/>
    </source>
</evidence>
<accession>A0ABT2FLH4</accession>
<comment type="catalytic activity">
    <reaction evidence="6">
        <text>guanosine(1207) in 16S rRNA + S-adenosyl-L-methionine = N(2)-methylguanosine(1207) in 16S rRNA + S-adenosyl-L-homocysteine + H(+)</text>
        <dbReference type="Rhea" id="RHEA:42736"/>
        <dbReference type="Rhea" id="RHEA-COMP:10213"/>
        <dbReference type="Rhea" id="RHEA-COMP:10214"/>
        <dbReference type="ChEBI" id="CHEBI:15378"/>
        <dbReference type="ChEBI" id="CHEBI:57856"/>
        <dbReference type="ChEBI" id="CHEBI:59789"/>
        <dbReference type="ChEBI" id="CHEBI:74269"/>
        <dbReference type="ChEBI" id="CHEBI:74481"/>
        <dbReference type="EC" id="2.1.1.172"/>
    </reaction>
</comment>
<feature type="domain" description="Methyltransferase small" evidence="7">
    <location>
        <begin position="174"/>
        <end position="339"/>
    </location>
</feature>
<dbReference type="HAMAP" id="MF_01862">
    <property type="entry name" value="16SrRNA_methyltr_C"/>
    <property type="match status" value="1"/>
</dbReference>
<dbReference type="CDD" id="cd02440">
    <property type="entry name" value="AdoMet_MTases"/>
    <property type="match status" value="1"/>
</dbReference>
<keyword evidence="2 6" id="KW-0698">rRNA processing</keyword>
<comment type="caution">
    <text evidence="9">The sequence shown here is derived from an EMBL/GenBank/DDBJ whole genome shotgun (WGS) entry which is preliminary data.</text>
</comment>
<comment type="subcellular location">
    <subcellularLocation>
        <location evidence="6">Cytoplasm</location>
    </subcellularLocation>
</comment>
<name>A0ABT2FLH4_9GAMM</name>
<keyword evidence="4 6" id="KW-0808">Transferase</keyword>
<organism evidence="9 10">
    <name type="scientific">Shewanella electrica</name>
    <dbReference type="NCBI Taxonomy" id="515560"/>
    <lineage>
        <taxon>Bacteria</taxon>
        <taxon>Pseudomonadati</taxon>
        <taxon>Pseudomonadota</taxon>
        <taxon>Gammaproteobacteria</taxon>
        <taxon>Alteromonadales</taxon>
        <taxon>Shewanellaceae</taxon>
        <taxon>Shewanella</taxon>
    </lineage>
</organism>
<dbReference type="EC" id="2.1.1.172" evidence="6"/>
<keyword evidence="10" id="KW-1185">Reference proteome</keyword>
<protein>
    <recommendedName>
        <fullName evidence="6">Ribosomal RNA small subunit methyltransferase C</fullName>
        <ecNumber evidence="6">2.1.1.172</ecNumber>
    </recommendedName>
    <alternativeName>
        <fullName evidence="6">16S rRNA m2G1207 methyltransferase</fullName>
    </alternativeName>
    <alternativeName>
        <fullName evidence="6">rRNA (guanine-N(2)-)-methyltransferase RsmC</fullName>
    </alternativeName>
</protein>
<dbReference type="InterPro" id="IPR013675">
    <property type="entry name" value="Mtase_sm_N"/>
</dbReference>
<evidence type="ECO:0000256" key="3">
    <source>
        <dbReference type="ARBA" id="ARBA00022603"/>
    </source>
</evidence>
<dbReference type="PANTHER" id="PTHR47816:SF4">
    <property type="entry name" value="RIBOSOMAL RNA SMALL SUBUNIT METHYLTRANSFERASE C"/>
    <property type="match status" value="1"/>
</dbReference>
<dbReference type="GO" id="GO:0032259">
    <property type="term" value="P:methylation"/>
    <property type="evidence" value="ECO:0007669"/>
    <property type="project" value="UniProtKB-KW"/>
</dbReference>
<evidence type="ECO:0000256" key="1">
    <source>
        <dbReference type="ARBA" id="ARBA00022490"/>
    </source>
</evidence>
<dbReference type="GO" id="GO:0008168">
    <property type="term" value="F:methyltransferase activity"/>
    <property type="evidence" value="ECO:0007669"/>
    <property type="project" value="UniProtKB-KW"/>
</dbReference>
<feature type="domain" description="Methyltransferase small N-terminal" evidence="8">
    <location>
        <begin position="6"/>
        <end position="165"/>
    </location>
</feature>
<evidence type="ECO:0000256" key="4">
    <source>
        <dbReference type="ARBA" id="ARBA00022679"/>
    </source>
</evidence>